<keyword evidence="6" id="KW-0819">tRNA processing</keyword>
<reference evidence="7" key="1">
    <citation type="submission" date="2007-08" db="EMBL/GenBank/DDBJ databases">
        <authorList>
            <person name="Gloeckner G."/>
            <person name="Nowack E."/>
            <person name="Melkonian M."/>
        </authorList>
    </citation>
    <scope>NUCLEOTIDE SEQUENCE</scope>
</reference>
<dbReference type="SUPFAM" id="SSF53335">
    <property type="entry name" value="S-adenosyl-L-methionine-dependent methyltransferases"/>
    <property type="match status" value="1"/>
</dbReference>
<reference evidence="7" key="2">
    <citation type="journal article" date="2008" name="Curr. Biol.">
        <title>Chromatophore genome sequence of Paulinella sheds light on acquisition of photosynthesis by eukaryotes.</title>
        <authorList>
            <person name="Nowack E.C.M."/>
            <person name="Melkonian M."/>
            <person name="Gloeckner G."/>
        </authorList>
    </citation>
    <scope>NUCLEOTIDE SEQUENCE [LARGE SCALE GENOMIC DNA]</scope>
</reference>
<dbReference type="RefSeq" id="YP_002049174.1">
    <property type="nucleotide sequence ID" value="NC_011087.1"/>
</dbReference>
<keyword evidence="5" id="KW-0949">S-adenosyl-L-methionine</keyword>
<dbReference type="InterPro" id="IPR055361">
    <property type="entry name" value="tRNA_methyltr_TrmB_bact"/>
</dbReference>
<dbReference type="GeneID" id="6481654"/>
<dbReference type="PANTHER" id="PTHR23417:SF21">
    <property type="entry name" value="TRNA (GUANINE-N(7)-)-METHYLTRANSFERASE"/>
    <property type="match status" value="1"/>
</dbReference>
<dbReference type="NCBIfam" id="TIGR00091">
    <property type="entry name" value="tRNA (guanosine(46)-N7)-methyltransferase TrmB"/>
    <property type="match status" value="1"/>
</dbReference>
<keyword evidence="7" id="KW-0934">Plastid</keyword>
<dbReference type="HAMAP" id="MF_01057">
    <property type="entry name" value="tRNA_methyltr_TrmB"/>
    <property type="match status" value="1"/>
</dbReference>
<dbReference type="Gene3D" id="3.40.50.150">
    <property type="entry name" value="Vaccinia Virus protein VP39"/>
    <property type="match status" value="1"/>
</dbReference>
<protein>
    <recommendedName>
        <fullName evidence="2">tRNA (guanine(46)-N(7))-methyltransferase</fullName>
        <ecNumber evidence="2">2.1.1.33</ecNumber>
    </recommendedName>
</protein>
<evidence type="ECO:0000256" key="1">
    <source>
        <dbReference type="ARBA" id="ARBA00000142"/>
    </source>
</evidence>
<dbReference type="GO" id="GO:0008176">
    <property type="term" value="F:tRNA (guanine(46)-N7)-methyltransferase activity"/>
    <property type="evidence" value="ECO:0007669"/>
    <property type="project" value="UniProtKB-EC"/>
</dbReference>
<dbReference type="PANTHER" id="PTHR23417">
    <property type="entry name" value="3-DEOXY-D-MANNO-OCTULOSONIC-ACID TRANSFERASE/TRNA GUANINE-N 7 - -METHYLTRANSFERASE"/>
    <property type="match status" value="1"/>
</dbReference>
<evidence type="ECO:0000313" key="7">
    <source>
        <dbReference type="EMBL" id="ACB42964.1"/>
    </source>
</evidence>
<evidence type="ECO:0000256" key="3">
    <source>
        <dbReference type="ARBA" id="ARBA00022603"/>
    </source>
</evidence>
<dbReference type="InterPro" id="IPR029063">
    <property type="entry name" value="SAM-dependent_MTases_sf"/>
</dbReference>
<dbReference type="Pfam" id="PF02390">
    <property type="entry name" value="Methyltransf_4"/>
    <property type="match status" value="1"/>
</dbReference>
<evidence type="ECO:0000256" key="6">
    <source>
        <dbReference type="ARBA" id="ARBA00022694"/>
    </source>
</evidence>
<dbReference type="EC" id="2.1.1.33" evidence="2"/>
<geneLocation type="organellar chromatophore" evidence="7"/>
<name>B1X4U5_PAUCH</name>
<sequence length="236" mass="27700">MRQHVNPLSRFFQLPLELPSLHTIFHDIDLPIHLDIGCARGRFLLKLAQLDPKWNYLGVEIRQSLVTAAEIDRKTLCIYNLYYMFCNATVSLQDWINRLSPGQIQRVTIQFPDPWFKKKHTKRRILQPDLLLSITRTFVIDNQLFLQSDVITSIESMIKITELSGCYNRFGTPWETTNPLLISTEREQYVQKKGLPIYRVLYKRNEIPLPSSISLKKAWKIQETINNKNSKMQIGR</sequence>
<dbReference type="EMBL" id="CP000815">
    <property type="protein sequence ID" value="ACB42964.1"/>
    <property type="molecule type" value="Genomic_DNA"/>
</dbReference>
<keyword evidence="4 7" id="KW-0808">Transferase</keyword>
<gene>
    <name evidence="7" type="ordered locus">PCC_0530</name>
</gene>
<evidence type="ECO:0000256" key="5">
    <source>
        <dbReference type="ARBA" id="ARBA00022691"/>
    </source>
</evidence>
<evidence type="ECO:0000256" key="2">
    <source>
        <dbReference type="ARBA" id="ARBA00011977"/>
    </source>
</evidence>
<dbReference type="GO" id="GO:0043527">
    <property type="term" value="C:tRNA methyltransferase complex"/>
    <property type="evidence" value="ECO:0007669"/>
    <property type="project" value="TreeGrafter"/>
</dbReference>
<proteinExistence type="inferred from homology"/>
<comment type="catalytic activity">
    <reaction evidence="1">
        <text>guanosine(46) in tRNA + S-adenosyl-L-methionine = N(7)-methylguanosine(46) in tRNA + S-adenosyl-L-homocysteine</text>
        <dbReference type="Rhea" id="RHEA:42708"/>
        <dbReference type="Rhea" id="RHEA-COMP:10188"/>
        <dbReference type="Rhea" id="RHEA-COMP:10189"/>
        <dbReference type="ChEBI" id="CHEBI:57856"/>
        <dbReference type="ChEBI" id="CHEBI:59789"/>
        <dbReference type="ChEBI" id="CHEBI:74269"/>
        <dbReference type="ChEBI" id="CHEBI:74480"/>
        <dbReference type="EC" id="2.1.1.33"/>
    </reaction>
</comment>
<dbReference type="PROSITE" id="PS51625">
    <property type="entry name" value="SAM_MT_TRMB"/>
    <property type="match status" value="1"/>
</dbReference>
<evidence type="ECO:0000256" key="4">
    <source>
        <dbReference type="ARBA" id="ARBA00022679"/>
    </source>
</evidence>
<organism evidence="7">
    <name type="scientific">Paulinella chromatophora</name>
    <dbReference type="NCBI Taxonomy" id="39717"/>
    <lineage>
        <taxon>Eukaryota</taxon>
        <taxon>Sar</taxon>
        <taxon>Rhizaria</taxon>
        <taxon>Cercozoa</taxon>
        <taxon>Imbricatea</taxon>
        <taxon>Silicofilosea</taxon>
        <taxon>Euglyphida</taxon>
        <taxon>Paulinellidae</taxon>
        <taxon>Paulinella</taxon>
    </lineage>
</organism>
<dbReference type="AlphaFoldDB" id="B1X4U5"/>
<accession>B1X4U5</accession>
<keyword evidence="3 7" id="KW-0489">Methyltransferase</keyword>
<dbReference type="InterPro" id="IPR003358">
    <property type="entry name" value="tRNA_(Gua-N-7)_MeTrfase_Trmb"/>
</dbReference>